<dbReference type="HAMAP" id="MF_01041">
    <property type="entry name" value="UPF0223"/>
    <property type="match status" value="1"/>
</dbReference>
<dbReference type="Pfam" id="PF05256">
    <property type="entry name" value="UPF0223"/>
    <property type="match status" value="1"/>
</dbReference>
<dbReference type="PIRSF" id="PIRSF037260">
    <property type="entry name" value="UPF0223"/>
    <property type="match status" value="1"/>
</dbReference>
<name>A0ABW3U5H9_9BACL</name>
<dbReference type="InterPro" id="IPR007920">
    <property type="entry name" value="UPF0223"/>
</dbReference>
<evidence type="ECO:0000313" key="3">
    <source>
        <dbReference type="Proteomes" id="UP001597231"/>
    </source>
</evidence>
<dbReference type="NCBIfam" id="NF003353">
    <property type="entry name" value="PRK04387.1"/>
    <property type="match status" value="1"/>
</dbReference>
<dbReference type="Proteomes" id="UP001597231">
    <property type="component" value="Unassembled WGS sequence"/>
</dbReference>
<comment type="caution">
    <text evidence="2">The sequence shown here is derived from an EMBL/GenBank/DDBJ whole genome shotgun (WGS) entry which is preliminary data.</text>
</comment>
<accession>A0ABW3U5H9</accession>
<gene>
    <name evidence="2" type="ORF">ACFQ38_17255</name>
</gene>
<dbReference type="Gene3D" id="1.10.220.80">
    <property type="entry name" value="BH2638-like"/>
    <property type="match status" value="1"/>
</dbReference>
<dbReference type="InterPro" id="IPR023324">
    <property type="entry name" value="BH2638-like_sf"/>
</dbReference>
<evidence type="ECO:0000313" key="2">
    <source>
        <dbReference type="EMBL" id="MFD1206847.1"/>
    </source>
</evidence>
<protein>
    <recommendedName>
        <fullName evidence="1">UPF0223 protein ACFQ38_17255</fullName>
    </recommendedName>
</protein>
<reference evidence="3" key="1">
    <citation type="journal article" date="2019" name="Int. J. Syst. Evol. Microbiol.">
        <title>The Global Catalogue of Microorganisms (GCM) 10K type strain sequencing project: providing services to taxonomists for standard genome sequencing and annotation.</title>
        <authorList>
            <consortium name="The Broad Institute Genomics Platform"/>
            <consortium name="The Broad Institute Genome Sequencing Center for Infectious Disease"/>
            <person name="Wu L."/>
            <person name="Ma J."/>
        </authorList>
    </citation>
    <scope>NUCLEOTIDE SEQUENCE [LARGE SCALE GENOMIC DNA]</scope>
    <source>
        <strain evidence="3">CCUG 53915</strain>
    </source>
</reference>
<sequence length="91" mass="10545">MDYSYPLRPDWSTEEIIDAVAFFQAVEKAYESTIKREEFMSAYRLFKTIVPSMAEEKTLFKEFEEVSGLNSYQVVKKAKAGIDGELLDMSR</sequence>
<keyword evidence="3" id="KW-1185">Reference proteome</keyword>
<organism evidence="2 3">
    <name type="scientific">Sporosarcina contaminans</name>
    <dbReference type="NCBI Taxonomy" id="633403"/>
    <lineage>
        <taxon>Bacteria</taxon>
        <taxon>Bacillati</taxon>
        <taxon>Bacillota</taxon>
        <taxon>Bacilli</taxon>
        <taxon>Bacillales</taxon>
        <taxon>Caryophanaceae</taxon>
        <taxon>Sporosarcina</taxon>
    </lineage>
</organism>
<dbReference type="SUPFAM" id="SSF158504">
    <property type="entry name" value="BH2638-like"/>
    <property type="match status" value="1"/>
</dbReference>
<evidence type="ECO:0000256" key="1">
    <source>
        <dbReference type="HAMAP-Rule" id="MF_01041"/>
    </source>
</evidence>
<dbReference type="EMBL" id="JBHTLT010000130">
    <property type="protein sequence ID" value="MFD1206847.1"/>
    <property type="molecule type" value="Genomic_DNA"/>
</dbReference>
<proteinExistence type="inferred from homology"/>
<dbReference type="RefSeq" id="WP_336824869.1">
    <property type="nucleotide sequence ID" value="NZ_JBHTLT010000130.1"/>
</dbReference>
<comment type="similarity">
    <text evidence="1">Belongs to the UPF0223 family.</text>
</comment>